<dbReference type="GO" id="GO:0005737">
    <property type="term" value="C:cytoplasm"/>
    <property type="evidence" value="ECO:0007669"/>
    <property type="project" value="UniProtKB-SubCell"/>
</dbReference>
<keyword evidence="4" id="KW-0539">Nucleus</keyword>
<proteinExistence type="predicted"/>
<comment type="subcellular location">
    <subcellularLocation>
        <location evidence="2">Cytoplasm</location>
    </subcellularLocation>
    <subcellularLocation>
        <location evidence="1">Nucleus</location>
    </subcellularLocation>
</comment>
<organism evidence="6 7">
    <name type="scientific">Theobroma cacao</name>
    <name type="common">Cacao</name>
    <name type="synonym">Cocoa</name>
    <dbReference type="NCBI Taxonomy" id="3641"/>
    <lineage>
        <taxon>Eukaryota</taxon>
        <taxon>Viridiplantae</taxon>
        <taxon>Streptophyta</taxon>
        <taxon>Embryophyta</taxon>
        <taxon>Tracheophyta</taxon>
        <taxon>Spermatophyta</taxon>
        <taxon>Magnoliopsida</taxon>
        <taxon>eudicotyledons</taxon>
        <taxon>Gunneridae</taxon>
        <taxon>Pentapetalae</taxon>
        <taxon>rosids</taxon>
        <taxon>malvids</taxon>
        <taxon>Malvales</taxon>
        <taxon>Malvaceae</taxon>
        <taxon>Byttnerioideae</taxon>
        <taxon>Theobroma</taxon>
    </lineage>
</organism>
<evidence type="ECO:0000256" key="5">
    <source>
        <dbReference type="SAM" id="MobiDB-lite"/>
    </source>
</evidence>
<reference evidence="6" key="1">
    <citation type="journal article" date="1997" name="Nucleic Acids Res.">
        <title>tRNAscan-SE: a program for improved detection of transfer RNA genes in genomic sequence.</title>
        <authorList>
            <person name="Lowe T.M."/>
            <person name="Eddy S.R."/>
        </authorList>
    </citation>
    <scope>NUCLEOTIDE SEQUENCE [LARGE SCALE GENOMIC DNA]</scope>
    <source>
        <strain evidence="6">r\B97-61/B2</strain>
    </source>
</reference>
<accession>A0AB32WGH4</accession>
<sequence>MVMMTSVDFERMGKATLRTSSFKKRDSENSAYVSDHEQDNVLVGESISFKKKKPGKLELQMTIPALDIMNRKISDLGGNDELVNKANSITFSSPEQEKFLSSRPASELHAAATKLQKFYKSYRTRRNLADCAVVVEELWFVLLTTIISFFQCNYGWKALEFAALRRSSVSFFNSKKSETAVSRWARARTRAAKVGKGLSKDVKGQQLALRHWLEAIDPRHRYGHNLHLYYNIWFEIGSSQPFFYWLDVGDGKEVNIDKCPRTDLQRQCIKYLGPKEREAYEVVLEKGKLIYKQSKVAVNTIEGTKWIFVLSTSRILYVGQKEKGLFQHSSFLAGGATIASGRLVILDGTLDAVWPYSGHYRPTEANFAELCRFLEEHHVDLTNVKKYAMDDDVILSQVKIHEELKPESVKETTENMPSNNGAEPIHANGCTKDHIIGKNENEGNTDRSRLVDKAAAHDLGKPVKSKWCTGVGPRIGCVRDYPAQLQFKALEQVNLSPRVKAGHPSVPCAPIPSPRPSPKLHLSPRLACIGLVSPRVRVPASN</sequence>
<keyword evidence="3" id="KW-0963">Cytoplasm</keyword>
<dbReference type="PANTHER" id="PTHR31250">
    <property type="entry name" value="IQ DOMAIN-CONTAINING PROTEIN IQM3"/>
    <property type="match status" value="1"/>
</dbReference>
<dbReference type="CDD" id="cd23767">
    <property type="entry name" value="IQCD"/>
    <property type="match status" value="1"/>
</dbReference>
<protein>
    <submittedName>
        <fullName evidence="7">IQ domain-containing protein IQM1</fullName>
    </submittedName>
</protein>
<dbReference type="PROSITE" id="PS50096">
    <property type="entry name" value="IQ"/>
    <property type="match status" value="1"/>
</dbReference>
<name>A0AB32WGH4_THECC</name>
<evidence type="ECO:0000256" key="2">
    <source>
        <dbReference type="ARBA" id="ARBA00004496"/>
    </source>
</evidence>
<dbReference type="Proteomes" id="UP000694886">
    <property type="component" value="Chromosome 6"/>
</dbReference>
<dbReference type="PANTHER" id="PTHR31250:SF39">
    <property type="entry name" value="IQ DOMAIN-CONTAINING PROTEIN IQM1-LIKE"/>
    <property type="match status" value="1"/>
</dbReference>
<dbReference type="Gramene" id="Tc06v2_t009330.1">
    <property type="protein sequence ID" value="Tc06v2_p009330.1"/>
    <property type="gene ID" value="Tc06v2_g009330"/>
</dbReference>
<reference evidence="7" key="2">
    <citation type="submission" date="2025-08" db="UniProtKB">
        <authorList>
            <consortium name="RefSeq"/>
        </authorList>
    </citation>
    <scope>IDENTIFICATION</scope>
</reference>
<evidence type="ECO:0000256" key="1">
    <source>
        <dbReference type="ARBA" id="ARBA00004123"/>
    </source>
</evidence>
<gene>
    <name evidence="7" type="primary">LOC18596159</name>
</gene>
<evidence type="ECO:0000313" key="7">
    <source>
        <dbReference type="RefSeq" id="XP_017977990.1"/>
    </source>
</evidence>
<evidence type="ECO:0000256" key="3">
    <source>
        <dbReference type="ARBA" id="ARBA00022490"/>
    </source>
</evidence>
<feature type="region of interest" description="Disordered" evidence="5">
    <location>
        <begin position="407"/>
        <end position="429"/>
    </location>
</feature>
<dbReference type="GO" id="GO:0005634">
    <property type="term" value="C:nucleus"/>
    <property type="evidence" value="ECO:0007669"/>
    <property type="project" value="UniProtKB-SubCell"/>
</dbReference>
<evidence type="ECO:0000313" key="6">
    <source>
        <dbReference type="Proteomes" id="UP000694886"/>
    </source>
</evidence>
<dbReference type="KEGG" id="tcc:18596159"/>
<dbReference type="InterPro" id="IPR044159">
    <property type="entry name" value="IQM"/>
</dbReference>
<dbReference type="GeneID" id="18596159"/>
<evidence type="ECO:0000256" key="4">
    <source>
        <dbReference type="ARBA" id="ARBA00023242"/>
    </source>
</evidence>
<dbReference type="RefSeq" id="XP_017977990.1">
    <property type="nucleotide sequence ID" value="XM_018122501.1"/>
</dbReference>
<dbReference type="AlphaFoldDB" id="A0AB32WGH4"/>